<keyword evidence="1" id="KW-0732">Signal</keyword>
<proteinExistence type="predicted"/>
<dbReference type="Proteomes" id="UP000808146">
    <property type="component" value="Unassembled WGS sequence"/>
</dbReference>
<evidence type="ECO:0000313" key="3">
    <source>
        <dbReference type="Proteomes" id="UP000808146"/>
    </source>
</evidence>
<organism evidence="2 3">
    <name type="scientific">Candidatus Dechloromonas phosphorivorans</name>
    <dbReference type="NCBI Taxonomy" id="2899244"/>
    <lineage>
        <taxon>Bacteria</taxon>
        <taxon>Pseudomonadati</taxon>
        <taxon>Pseudomonadota</taxon>
        <taxon>Betaproteobacteria</taxon>
        <taxon>Rhodocyclales</taxon>
        <taxon>Azonexaceae</taxon>
        <taxon>Dechloromonas</taxon>
    </lineage>
</organism>
<feature type="chain" id="PRO_5038608971" evidence="1">
    <location>
        <begin position="24"/>
        <end position="117"/>
    </location>
</feature>
<evidence type="ECO:0000256" key="1">
    <source>
        <dbReference type="SAM" id="SignalP"/>
    </source>
</evidence>
<reference evidence="2" key="1">
    <citation type="submission" date="2020-10" db="EMBL/GenBank/DDBJ databases">
        <title>Connecting structure to function with the recovery of over 1000 high-quality activated sludge metagenome-assembled genomes encoding full-length rRNA genes using long-read sequencing.</title>
        <authorList>
            <person name="Singleton C.M."/>
            <person name="Petriglieri F."/>
            <person name="Kristensen J.M."/>
            <person name="Kirkegaard R.H."/>
            <person name="Michaelsen T.Y."/>
            <person name="Andersen M.H."/>
            <person name="Karst S.M."/>
            <person name="Dueholm M.S."/>
            <person name="Nielsen P.H."/>
            <person name="Albertsen M."/>
        </authorList>
    </citation>
    <scope>NUCLEOTIDE SEQUENCE</scope>
    <source>
        <strain evidence="2">OdNE_18-Q3-R46-58_BAT3C.305</strain>
    </source>
</reference>
<name>A0A9D7LQ37_9RHOO</name>
<feature type="signal peptide" evidence="1">
    <location>
        <begin position="1"/>
        <end position="23"/>
    </location>
</feature>
<evidence type="ECO:0000313" key="2">
    <source>
        <dbReference type="EMBL" id="MBK8889980.1"/>
    </source>
</evidence>
<protein>
    <submittedName>
        <fullName evidence="2">Uncharacterized protein</fullName>
    </submittedName>
</protein>
<sequence>MKNRLAVRCLLILAAVIGTEVNAGDCIKDQHGNVVCGEGQCASDQYGMVFCARAGGGAIRDRYGVVKCGVGYCAADDEGQVKCSSQPGGGAAVDSNGKVNCLGTCQDAMPEFCAPAR</sequence>
<dbReference type="EMBL" id="JADKBR010000005">
    <property type="protein sequence ID" value="MBK8889980.1"/>
    <property type="molecule type" value="Genomic_DNA"/>
</dbReference>
<dbReference type="AlphaFoldDB" id="A0A9D7LQ37"/>
<gene>
    <name evidence="2" type="ORF">IPN75_06095</name>
</gene>
<accession>A0A9D7LQ37</accession>
<comment type="caution">
    <text evidence="2">The sequence shown here is derived from an EMBL/GenBank/DDBJ whole genome shotgun (WGS) entry which is preliminary data.</text>
</comment>